<evidence type="ECO:0008006" key="3">
    <source>
        <dbReference type="Google" id="ProtNLM"/>
    </source>
</evidence>
<gene>
    <name evidence="1" type="ORF">AYO28_03140</name>
</gene>
<name>A0A177SD80_PSEPU</name>
<sequence>MGSDVILLRTFLEKRSGASRSMGVFQCCTCSVEFSSRMDRLKSMTGCCPPCANKRGGRKRSTHGLNNANSRLHVTWANMKRRCLNPRGSEVEKYAGVTLCDEWMSFEPFMEWSLANGYTDQLTLDRIESSKGYCPENCRYTDYNVQAANRRLTDKNTSGHVGISWDRGRWAAKVQWKRKQIHLGRFRDISQAIKARNDYLDLHALPHKRS</sequence>
<evidence type="ECO:0000313" key="1">
    <source>
        <dbReference type="EMBL" id="OAI84891.1"/>
    </source>
</evidence>
<organism evidence="1 2">
    <name type="scientific">Pseudomonas putida</name>
    <name type="common">Arthrobacter siderocapsulatus</name>
    <dbReference type="NCBI Taxonomy" id="303"/>
    <lineage>
        <taxon>Bacteria</taxon>
        <taxon>Pseudomonadati</taxon>
        <taxon>Pseudomonadota</taxon>
        <taxon>Gammaproteobacteria</taxon>
        <taxon>Pseudomonadales</taxon>
        <taxon>Pseudomonadaceae</taxon>
        <taxon>Pseudomonas</taxon>
    </lineage>
</organism>
<protein>
    <recommendedName>
        <fullName evidence="3">AP2/ERF domain-containing protein</fullName>
    </recommendedName>
</protein>
<dbReference type="Proteomes" id="UP000077752">
    <property type="component" value="Unassembled WGS sequence"/>
</dbReference>
<accession>A0A177SD80</accession>
<dbReference type="SUPFAM" id="SSF54171">
    <property type="entry name" value="DNA-binding domain"/>
    <property type="match status" value="1"/>
</dbReference>
<comment type="caution">
    <text evidence="1">The sequence shown here is derived from an EMBL/GenBank/DDBJ whole genome shotgun (WGS) entry which is preliminary data.</text>
</comment>
<dbReference type="AlphaFoldDB" id="A0A177SD80"/>
<dbReference type="GO" id="GO:0003677">
    <property type="term" value="F:DNA binding"/>
    <property type="evidence" value="ECO:0007669"/>
    <property type="project" value="InterPro"/>
</dbReference>
<dbReference type="InterPro" id="IPR016177">
    <property type="entry name" value="DNA-bd_dom_sf"/>
</dbReference>
<reference evidence="1 2" key="1">
    <citation type="submission" date="2016-03" db="EMBL/GenBank/DDBJ databases">
        <title>Draft Genome Assembly of Pseudomonas putida strain CBF10-2.</title>
        <authorList>
            <person name="Iyer R.S."/>
            <person name="Damania A."/>
        </authorList>
    </citation>
    <scope>NUCLEOTIDE SEQUENCE [LARGE SCALE GENOMIC DNA]</scope>
    <source>
        <strain evidence="1 2">CBF10-2</strain>
    </source>
</reference>
<dbReference type="EMBL" id="LUCV01000049">
    <property type="protein sequence ID" value="OAI84891.1"/>
    <property type="molecule type" value="Genomic_DNA"/>
</dbReference>
<evidence type="ECO:0000313" key="2">
    <source>
        <dbReference type="Proteomes" id="UP000077752"/>
    </source>
</evidence>
<proteinExistence type="predicted"/>
<dbReference type="RefSeq" id="WP_064304673.1">
    <property type="nucleotide sequence ID" value="NZ_LUCV01000049.1"/>
</dbReference>